<keyword evidence="1" id="KW-0812">Transmembrane</keyword>
<accession>A0A225NPC7</accession>
<gene>
    <name evidence="2" type="ORF">ATO3_08570</name>
</gene>
<proteinExistence type="predicted"/>
<evidence type="ECO:0000313" key="2">
    <source>
        <dbReference type="EMBL" id="OWU74671.1"/>
    </source>
</evidence>
<keyword evidence="1" id="KW-1133">Transmembrane helix</keyword>
<reference evidence="2 3" key="1">
    <citation type="submission" date="2013-04" db="EMBL/GenBank/DDBJ databases">
        <title>Oceanicola sp. 22II1-22F33 Genome Sequencing.</title>
        <authorList>
            <person name="Lai Q."/>
            <person name="Li G."/>
            <person name="Shao Z."/>
        </authorList>
    </citation>
    <scope>NUCLEOTIDE SEQUENCE [LARGE SCALE GENOMIC DNA]</scope>
    <source>
        <strain evidence="2 3">22II1-22F33</strain>
    </source>
</reference>
<keyword evidence="3" id="KW-1185">Reference proteome</keyword>
<feature type="transmembrane region" description="Helical" evidence="1">
    <location>
        <begin position="52"/>
        <end position="75"/>
    </location>
</feature>
<organism evidence="2 3">
    <name type="scientific">Marinibacterium profundimaris</name>
    <dbReference type="NCBI Taxonomy" id="1679460"/>
    <lineage>
        <taxon>Bacteria</taxon>
        <taxon>Pseudomonadati</taxon>
        <taxon>Pseudomonadota</taxon>
        <taxon>Alphaproteobacteria</taxon>
        <taxon>Rhodobacterales</taxon>
        <taxon>Paracoccaceae</taxon>
        <taxon>Marinibacterium</taxon>
    </lineage>
</organism>
<evidence type="ECO:0000256" key="1">
    <source>
        <dbReference type="SAM" id="Phobius"/>
    </source>
</evidence>
<protein>
    <submittedName>
        <fullName evidence="2">Uncharacterized protein</fullName>
    </submittedName>
</protein>
<dbReference type="RefSeq" id="WP_088649444.1">
    <property type="nucleotide sequence ID" value="NZ_AQQR01000003.1"/>
</dbReference>
<keyword evidence="1" id="KW-0472">Membrane</keyword>
<comment type="caution">
    <text evidence="2">The sequence shown here is derived from an EMBL/GenBank/DDBJ whole genome shotgun (WGS) entry which is preliminary data.</text>
</comment>
<dbReference type="Proteomes" id="UP000215377">
    <property type="component" value="Unassembled WGS sequence"/>
</dbReference>
<name>A0A225NPC7_9RHOB</name>
<evidence type="ECO:0000313" key="3">
    <source>
        <dbReference type="Proteomes" id="UP000215377"/>
    </source>
</evidence>
<dbReference type="EMBL" id="AQQR01000003">
    <property type="protein sequence ID" value="OWU74671.1"/>
    <property type="molecule type" value="Genomic_DNA"/>
</dbReference>
<sequence length="78" mass="8895">MRPPCIWRHASQEYRATHENVKASTALVRDNMVNPAVDGGFRVIRGRLSTQLWRYFAVLLTSVVRAIFVAGWQVADTH</sequence>
<dbReference type="OrthoDB" id="20942at2"/>
<dbReference type="AlphaFoldDB" id="A0A225NPC7"/>